<evidence type="ECO:0000256" key="1">
    <source>
        <dbReference type="SAM" id="MobiDB-lite"/>
    </source>
</evidence>
<keyword evidence="4" id="KW-1185">Reference proteome</keyword>
<name>A0A1I5KGH3_9PSEU</name>
<feature type="transmembrane region" description="Helical" evidence="2">
    <location>
        <begin position="109"/>
        <end position="130"/>
    </location>
</feature>
<dbReference type="RefSeq" id="WP_092526316.1">
    <property type="nucleotide sequence ID" value="NZ_FOWW01000001.1"/>
</dbReference>
<feature type="transmembrane region" description="Helical" evidence="2">
    <location>
        <begin position="164"/>
        <end position="187"/>
    </location>
</feature>
<reference evidence="4" key="1">
    <citation type="submission" date="2016-10" db="EMBL/GenBank/DDBJ databases">
        <authorList>
            <person name="Varghese N."/>
            <person name="Submissions S."/>
        </authorList>
    </citation>
    <scope>NUCLEOTIDE SEQUENCE [LARGE SCALE GENOMIC DNA]</scope>
    <source>
        <strain evidence="4">CGMCC 4.5579</strain>
    </source>
</reference>
<keyword evidence="2" id="KW-0472">Membrane</keyword>
<dbReference type="OrthoDB" id="5186552at2"/>
<feature type="transmembrane region" description="Helical" evidence="2">
    <location>
        <begin position="35"/>
        <end position="59"/>
    </location>
</feature>
<evidence type="ECO:0000313" key="4">
    <source>
        <dbReference type="Proteomes" id="UP000198727"/>
    </source>
</evidence>
<protein>
    <submittedName>
        <fullName evidence="3">Uncharacterized protein</fullName>
    </submittedName>
</protein>
<gene>
    <name evidence="3" type="ORF">SAMN05421810_101140</name>
</gene>
<dbReference type="AlphaFoldDB" id="A0A1I5KGH3"/>
<evidence type="ECO:0000256" key="2">
    <source>
        <dbReference type="SAM" id="Phobius"/>
    </source>
</evidence>
<organism evidence="3 4">
    <name type="scientific">Amycolatopsis arida</name>
    <dbReference type="NCBI Taxonomy" id="587909"/>
    <lineage>
        <taxon>Bacteria</taxon>
        <taxon>Bacillati</taxon>
        <taxon>Actinomycetota</taxon>
        <taxon>Actinomycetes</taxon>
        <taxon>Pseudonocardiales</taxon>
        <taxon>Pseudonocardiaceae</taxon>
        <taxon>Amycolatopsis</taxon>
    </lineage>
</organism>
<dbReference type="STRING" id="587909.SAMN05421810_101140"/>
<keyword evidence="2" id="KW-1133">Transmembrane helix</keyword>
<feature type="region of interest" description="Disordered" evidence="1">
    <location>
        <begin position="1"/>
        <end position="20"/>
    </location>
</feature>
<dbReference type="EMBL" id="FOWW01000001">
    <property type="protein sequence ID" value="SFO84154.1"/>
    <property type="molecule type" value="Genomic_DNA"/>
</dbReference>
<evidence type="ECO:0000313" key="3">
    <source>
        <dbReference type="EMBL" id="SFO84154.1"/>
    </source>
</evidence>
<feature type="transmembrane region" description="Helical" evidence="2">
    <location>
        <begin position="71"/>
        <end position="97"/>
    </location>
</feature>
<accession>A0A1I5KGH3</accession>
<sequence>MTTNDAAGVPGGPTAAAPVALGEDDRRDRTRWGPIWAGVLVVLSTYVVLQLLFFALGILDLGFEGDVSTTVASVVSGVLALVAFFLGGLAAAATAFWRAANDGLVHGALVWALSVVAILTLTVLGGGALLGSVASVATQVANVAQETRAMDVDPAQAMQTAREAAGWGVLSLGLSFVAATLGGLIGAKIWPRGRGA</sequence>
<dbReference type="Proteomes" id="UP000198727">
    <property type="component" value="Unassembled WGS sequence"/>
</dbReference>
<keyword evidence="2" id="KW-0812">Transmembrane</keyword>
<proteinExistence type="predicted"/>